<reference evidence="2 3" key="1">
    <citation type="submission" date="2022-05" db="EMBL/GenBank/DDBJ databases">
        <title>Microbulbifer sp. nov., isolated from sponge.</title>
        <authorList>
            <person name="Gao L."/>
        </authorList>
    </citation>
    <scope>NUCLEOTIDE SEQUENCE [LARGE SCALE GENOMIC DNA]</scope>
    <source>
        <strain evidence="2 3">MI-G</strain>
        <plasmid evidence="2 3">unnamed</plasmid>
    </source>
</reference>
<keyword evidence="3" id="KW-1185">Reference proteome</keyword>
<organism evidence="2 3">
    <name type="scientific">Microbulbifer spongiae</name>
    <dbReference type="NCBI Taxonomy" id="2944933"/>
    <lineage>
        <taxon>Bacteria</taxon>
        <taxon>Pseudomonadati</taxon>
        <taxon>Pseudomonadota</taxon>
        <taxon>Gammaproteobacteria</taxon>
        <taxon>Cellvibrionales</taxon>
        <taxon>Microbulbiferaceae</taxon>
        <taxon>Microbulbifer</taxon>
    </lineage>
</organism>
<keyword evidence="2" id="KW-0614">Plasmid</keyword>
<evidence type="ECO:0000313" key="3">
    <source>
        <dbReference type="Proteomes" id="UP001321520"/>
    </source>
</evidence>
<keyword evidence="1" id="KW-0732">Signal</keyword>
<geneLocation type="plasmid" evidence="2 3">
    <name>unnamed</name>
</geneLocation>
<evidence type="ECO:0000256" key="1">
    <source>
        <dbReference type="SAM" id="SignalP"/>
    </source>
</evidence>
<gene>
    <name evidence="2" type="ORF">M8T91_18745</name>
</gene>
<name>A0ABY9EIW5_9GAMM</name>
<accession>A0ABY9EIW5</accession>
<evidence type="ECO:0000313" key="2">
    <source>
        <dbReference type="EMBL" id="WKD51695.1"/>
    </source>
</evidence>
<sequence>MFKRLSLTLALATVFTSANSFAADCATTWKRVPIAWETIYSYRNECAYFIKTSYTNYDGETIEVEGAASYDTSWSTNLDNVRCPASSIGQITYANISKPEKTIDPEFGHIPLFSAELIVREERGEPTEWDLVNVTTPPGCIPR</sequence>
<protein>
    <submittedName>
        <fullName evidence="2">Uncharacterized protein</fullName>
    </submittedName>
</protein>
<proteinExistence type="predicted"/>
<feature type="signal peptide" evidence="1">
    <location>
        <begin position="1"/>
        <end position="22"/>
    </location>
</feature>
<dbReference type="RefSeq" id="WP_301419262.1">
    <property type="nucleotide sequence ID" value="NZ_CP098024.1"/>
</dbReference>
<feature type="chain" id="PRO_5046527130" evidence="1">
    <location>
        <begin position="23"/>
        <end position="143"/>
    </location>
</feature>
<dbReference type="EMBL" id="CP098024">
    <property type="protein sequence ID" value="WKD51695.1"/>
    <property type="molecule type" value="Genomic_DNA"/>
</dbReference>
<dbReference type="Proteomes" id="UP001321520">
    <property type="component" value="Plasmid unnamed"/>
</dbReference>